<feature type="compositionally biased region" description="Low complexity" evidence="2">
    <location>
        <begin position="55"/>
        <end position="69"/>
    </location>
</feature>
<feature type="compositionally biased region" description="Basic and acidic residues" evidence="2">
    <location>
        <begin position="202"/>
        <end position="211"/>
    </location>
</feature>
<feature type="region of interest" description="Disordered" evidence="2">
    <location>
        <begin position="140"/>
        <end position="251"/>
    </location>
</feature>
<accession>A0AAE1TBZ8</accession>
<reference evidence="4" key="1">
    <citation type="submission" date="2023-10" db="EMBL/GenBank/DDBJ databases">
        <title>Chromosome-level genome of the transformable northern wattle, Acacia crassicarpa.</title>
        <authorList>
            <person name="Massaro I."/>
            <person name="Sinha N.R."/>
            <person name="Poethig S."/>
            <person name="Leichty A.R."/>
        </authorList>
    </citation>
    <scope>NUCLEOTIDE SEQUENCE</scope>
    <source>
        <strain evidence="4">Acra3RX</strain>
        <tissue evidence="4">Leaf</tissue>
    </source>
</reference>
<keyword evidence="5" id="KW-1185">Reference proteome</keyword>
<dbReference type="PANTHER" id="PTHR34562">
    <property type="entry name" value="WPP DOMAIN-INTERACTING PROTEIN 2"/>
    <property type="match status" value="1"/>
</dbReference>
<feature type="transmembrane region" description="Helical" evidence="3">
    <location>
        <begin position="539"/>
        <end position="558"/>
    </location>
</feature>
<evidence type="ECO:0000256" key="1">
    <source>
        <dbReference type="SAM" id="Coils"/>
    </source>
</evidence>
<dbReference type="InterPro" id="IPR044696">
    <property type="entry name" value="WIP1/2/3"/>
</dbReference>
<keyword evidence="3" id="KW-0472">Membrane</keyword>
<feature type="compositionally biased region" description="Basic and acidic residues" evidence="2">
    <location>
        <begin position="80"/>
        <end position="94"/>
    </location>
</feature>
<feature type="compositionally biased region" description="Low complexity" evidence="2">
    <location>
        <begin position="218"/>
        <end position="231"/>
    </location>
</feature>
<feature type="region of interest" description="Disordered" evidence="2">
    <location>
        <begin position="1"/>
        <end position="125"/>
    </location>
</feature>
<evidence type="ECO:0000313" key="5">
    <source>
        <dbReference type="Proteomes" id="UP001293593"/>
    </source>
</evidence>
<gene>
    <name evidence="4" type="ORF">QN277_016346</name>
</gene>
<evidence type="ECO:0008006" key="6">
    <source>
        <dbReference type="Google" id="ProtNLM"/>
    </source>
</evidence>
<evidence type="ECO:0000313" key="4">
    <source>
        <dbReference type="EMBL" id="KAK4278509.1"/>
    </source>
</evidence>
<dbReference type="PANTHER" id="PTHR34562:SF8">
    <property type="entry name" value="WPP DOMAIN-INTERACTING PROTEIN 1"/>
    <property type="match status" value="1"/>
</dbReference>
<evidence type="ECO:0000256" key="2">
    <source>
        <dbReference type="SAM" id="MobiDB-lite"/>
    </source>
</evidence>
<keyword evidence="1" id="KW-0175">Coiled coil</keyword>
<protein>
    <recommendedName>
        <fullName evidence="6">WPP domain-interacting protein 2</fullName>
    </recommendedName>
</protein>
<evidence type="ECO:0000256" key="3">
    <source>
        <dbReference type="SAM" id="Phobius"/>
    </source>
</evidence>
<dbReference type="Proteomes" id="UP001293593">
    <property type="component" value="Unassembled WGS sequence"/>
</dbReference>
<feature type="compositionally biased region" description="Polar residues" evidence="2">
    <location>
        <begin position="232"/>
        <end position="242"/>
    </location>
</feature>
<proteinExistence type="predicted"/>
<comment type="caution">
    <text evidence="4">The sequence shown here is derived from an EMBL/GenBank/DDBJ whole genome shotgun (WGS) entry which is preliminary data.</text>
</comment>
<feature type="compositionally biased region" description="Polar residues" evidence="2">
    <location>
        <begin position="174"/>
        <end position="193"/>
    </location>
</feature>
<keyword evidence="3" id="KW-0812">Transmembrane</keyword>
<feature type="compositionally biased region" description="Low complexity" evidence="2">
    <location>
        <begin position="1"/>
        <end position="11"/>
    </location>
</feature>
<organism evidence="4 5">
    <name type="scientific">Acacia crassicarpa</name>
    <name type="common">northern wattle</name>
    <dbReference type="NCBI Taxonomy" id="499986"/>
    <lineage>
        <taxon>Eukaryota</taxon>
        <taxon>Viridiplantae</taxon>
        <taxon>Streptophyta</taxon>
        <taxon>Embryophyta</taxon>
        <taxon>Tracheophyta</taxon>
        <taxon>Spermatophyta</taxon>
        <taxon>Magnoliopsida</taxon>
        <taxon>eudicotyledons</taxon>
        <taxon>Gunneridae</taxon>
        <taxon>Pentapetalae</taxon>
        <taxon>rosids</taxon>
        <taxon>fabids</taxon>
        <taxon>Fabales</taxon>
        <taxon>Fabaceae</taxon>
        <taxon>Caesalpinioideae</taxon>
        <taxon>mimosoid clade</taxon>
        <taxon>Acacieae</taxon>
        <taxon>Acacia</taxon>
    </lineage>
</organism>
<dbReference type="AlphaFoldDB" id="A0AAE1TBZ8"/>
<sequence length="571" mass="63336">MDLESECSVSVEENEVRQNESPHDGENGAKSNNGGSPDQKGKFDAFDTEEPQRLSGTNSPGSSPPTTKGYGLKKWRRIKRDVVKDQNTHLDSAKLLKRGLSGGANTSKAQPFPHDIQQNSEGSIGSSNVFKNVVFTDGFAVGTDSENSEDRSSKSSTAASAPQSRHDLLAFVKENSQSKNINSNDSANSTQKVQHGKGQIEGSKKLRGERVKTRKKNSNSSMDSDSSSNNNRGAFTVTSNGKHSGGPNLYYEGNSGDGHANEHFPDKAQAGYCKENVVEDEDVFQGNMATKFSWDLKEEKGDNKLSSTVEDPLAESIRSLQSVQEALAEEVQKFREIGHDKDLSPDDDYIKCVASAADIGSVDPKFHDSSLSVQSEEEGTKQTAPSFLESQVMSLTENINNLELKLEETQRTLVVKNSRIAELETSLRNDKFPSVESSTLVHLSEELGEEFDLDDIFRQKIEYEIECLLMTKMMHDLNLRQMEEQEALSGKLAQLLPKLSEAENKASVLKNQSEEWESLRDGSLEVEESFKMPKRVFKVTFCFWTQFMLLILAFWIFMSQLAPNARVVVPT</sequence>
<name>A0AAE1TBZ8_9FABA</name>
<keyword evidence="3" id="KW-1133">Transmembrane helix</keyword>
<feature type="compositionally biased region" description="Polar residues" evidence="2">
    <location>
        <begin position="116"/>
        <end position="125"/>
    </location>
</feature>
<feature type="coiled-coil region" evidence="1">
    <location>
        <begin position="392"/>
        <end position="426"/>
    </location>
</feature>
<feature type="compositionally biased region" description="Basic and acidic residues" evidence="2">
    <location>
        <begin position="14"/>
        <end position="27"/>
    </location>
</feature>
<dbReference type="EMBL" id="JAWXYG010000003">
    <property type="protein sequence ID" value="KAK4278509.1"/>
    <property type="molecule type" value="Genomic_DNA"/>
</dbReference>